<protein>
    <submittedName>
        <fullName evidence="2">Uncharacterized protein</fullName>
    </submittedName>
</protein>
<gene>
    <name evidence="2" type="ORF">FB550_103221</name>
</gene>
<dbReference type="Proteomes" id="UP000319671">
    <property type="component" value="Unassembled WGS sequence"/>
</dbReference>
<evidence type="ECO:0000256" key="1">
    <source>
        <dbReference type="SAM" id="Phobius"/>
    </source>
</evidence>
<dbReference type="AlphaFoldDB" id="A0A561DNV5"/>
<comment type="caution">
    <text evidence="2">The sequence shown here is derived from an EMBL/GenBank/DDBJ whole genome shotgun (WGS) entry which is preliminary data.</text>
</comment>
<organism evidence="2 3">
    <name type="scientific">Neobacillus bataviensis</name>
    <dbReference type="NCBI Taxonomy" id="220685"/>
    <lineage>
        <taxon>Bacteria</taxon>
        <taxon>Bacillati</taxon>
        <taxon>Bacillota</taxon>
        <taxon>Bacilli</taxon>
        <taxon>Bacillales</taxon>
        <taxon>Bacillaceae</taxon>
        <taxon>Neobacillus</taxon>
    </lineage>
</organism>
<keyword evidence="1" id="KW-0812">Transmembrane</keyword>
<reference evidence="2 3" key="1">
    <citation type="submission" date="2019-06" db="EMBL/GenBank/DDBJ databases">
        <title>Sorghum-associated microbial communities from plants grown in Nebraska, USA.</title>
        <authorList>
            <person name="Schachtman D."/>
        </authorList>
    </citation>
    <scope>NUCLEOTIDE SEQUENCE [LARGE SCALE GENOMIC DNA]</scope>
    <source>
        <strain evidence="2 3">2482</strain>
    </source>
</reference>
<sequence length="55" mass="6538">MDFSFLILGLQYFLLVMGGCLIFFILVLIFSNRHTRSTLNKMENEKMNEIQGMYR</sequence>
<feature type="transmembrane region" description="Helical" evidence="1">
    <location>
        <begin position="12"/>
        <end position="31"/>
    </location>
</feature>
<evidence type="ECO:0000313" key="3">
    <source>
        <dbReference type="Proteomes" id="UP000319671"/>
    </source>
</evidence>
<accession>A0A561DNV5</accession>
<dbReference type="EMBL" id="VIVN01000003">
    <property type="protein sequence ID" value="TWE05046.1"/>
    <property type="molecule type" value="Genomic_DNA"/>
</dbReference>
<keyword evidence="1" id="KW-0472">Membrane</keyword>
<proteinExistence type="predicted"/>
<evidence type="ECO:0000313" key="2">
    <source>
        <dbReference type="EMBL" id="TWE05046.1"/>
    </source>
</evidence>
<keyword evidence="3" id="KW-1185">Reference proteome</keyword>
<name>A0A561DNV5_9BACI</name>
<keyword evidence="1" id="KW-1133">Transmembrane helix</keyword>